<dbReference type="Proteomes" id="UP000326799">
    <property type="component" value="Unassembled WGS sequence"/>
</dbReference>
<feature type="domain" description="ATP-grasp" evidence="2">
    <location>
        <begin position="205"/>
        <end position="429"/>
    </location>
</feature>
<accession>A0A5N6EVS1</accession>
<dbReference type="EMBL" id="ML733420">
    <property type="protein sequence ID" value="KAB8221399.1"/>
    <property type="molecule type" value="Genomic_DNA"/>
</dbReference>
<dbReference type="InterPro" id="IPR053269">
    <property type="entry name" value="Asp-Met_ligase"/>
</dbReference>
<evidence type="ECO:0000259" key="2">
    <source>
        <dbReference type="PROSITE" id="PS50975"/>
    </source>
</evidence>
<dbReference type="InterPro" id="IPR003806">
    <property type="entry name" value="ATP-grasp_PylC-type"/>
</dbReference>
<dbReference type="SUPFAM" id="SSF56059">
    <property type="entry name" value="Glutathione synthetase ATP-binding domain-like"/>
    <property type="match status" value="1"/>
</dbReference>
<keyword evidence="1" id="KW-0067">ATP-binding</keyword>
<name>A0A5N6EVS1_9EURO</name>
<organism evidence="3 4">
    <name type="scientific">Aspergillus novoparasiticus</name>
    <dbReference type="NCBI Taxonomy" id="986946"/>
    <lineage>
        <taxon>Eukaryota</taxon>
        <taxon>Fungi</taxon>
        <taxon>Dikarya</taxon>
        <taxon>Ascomycota</taxon>
        <taxon>Pezizomycotina</taxon>
        <taxon>Eurotiomycetes</taxon>
        <taxon>Eurotiomycetidae</taxon>
        <taxon>Eurotiales</taxon>
        <taxon>Aspergillaceae</taxon>
        <taxon>Aspergillus</taxon>
        <taxon>Aspergillus subgen. Circumdati</taxon>
    </lineage>
</organism>
<dbReference type="GO" id="GO:0046872">
    <property type="term" value="F:metal ion binding"/>
    <property type="evidence" value="ECO:0007669"/>
    <property type="project" value="InterPro"/>
</dbReference>
<dbReference type="InterPro" id="IPR011761">
    <property type="entry name" value="ATP-grasp"/>
</dbReference>
<gene>
    <name evidence="3" type="ORF">BDV33DRAFT_230327</name>
</gene>
<protein>
    <recommendedName>
        <fullName evidence="2">ATP-grasp domain-containing protein</fullName>
    </recommendedName>
</protein>
<keyword evidence="4" id="KW-1185">Reference proteome</keyword>
<dbReference type="PANTHER" id="PTHR37018:SF1">
    <property type="entry name" value="CULTURE SPECIFIC PROTEIN, PUTATIVE (AFU_ORTHOLOGUE AFUA_2G00130)-RELATED"/>
    <property type="match status" value="1"/>
</dbReference>
<dbReference type="PANTHER" id="PTHR37018">
    <property type="entry name" value="CULTURE SPECIFIC PROTEIN, PUTATIVE (AFU_ORTHOLOGUE AFUA_2G00130)-RELATED"/>
    <property type="match status" value="1"/>
</dbReference>
<proteinExistence type="predicted"/>
<evidence type="ECO:0000313" key="4">
    <source>
        <dbReference type="Proteomes" id="UP000326799"/>
    </source>
</evidence>
<dbReference type="PROSITE" id="PS50975">
    <property type="entry name" value="ATP_GRASP"/>
    <property type="match status" value="1"/>
</dbReference>
<reference evidence="3 4" key="1">
    <citation type="submission" date="2019-04" db="EMBL/GenBank/DDBJ databases">
        <title>Fungal friends and foes A comparative genomics study of 23 Aspergillus species from section Flavi.</title>
        <authorList>
            <consortium name="DOE Joint Genome Institute"/>
            <person name="Kjaerbolling I."/>
            <person name="Vesth T.C."/>
            <person name="Frisvad J.C."/>
            <person name="Nybo J.L."/>
            <person name="Theobald S."/>
            <person name="Kildgaard S."/>
            <person name="Petersen T.I."/>
            <person name="Kuo A."/>
            <person name="Sato A."/>
            <person name="Lyhne E.K."/>
            <person name="Kogle M.E."/>
            <person name="Wiebenga A."/>
            <person name="Kun R.S."/>
            <person name="Lubbers R.J."/>
            <person name="Makela M.R."/>
            <person name="Barry K."/>
            <person name="Chovatia M."/>
            <person name="Clum A."/>
            <person name="Daum C."/>
            <person name="Haridas S."/>
            <person name="He G."/>
            <person name="LaButti K."/>
            <person name="Lipzen A."/>
            <person name="Mondo S."/>
            <person name="Pangilinan J."/>
            <person name="Riley R."/>
            <person name="Salamov A."/>
            <person name="Simmons B.A."/>
            <person name="Magnuson J.K."/>
            <person name="Henrissat B."/>
            <person name="Mortensen U.H."/>
            <person name="Larsen T.O."/>
            <person name="De vries R.P."/>
            <person name="Grigoriev I.V."/>
            <person name="Machida M."/>
            <person name="Baker S.E."/>
            <person name="Andersen M.R."/>
        </authorList>
    </citation>
    <scope>NUCLEOTIDE SEQUENCE [LARGE SCALE GENOMIC DNA]</scope>
    <source>
        <strain evidence="3 4">CBS 126849</strain>
    </source>
</reference>
<dbReference type="AlphaFoldDB" id="A0A5N6EVS1"/>
<dbReference type="GO" id="GO:0005524">
    <property type="term" value="F:ATP binding"/>
    <property type="evidence" value="ECO:0007669"/>
    <property type="project" value="UniProtKB-UniRule"/>
</dbReference>
<keyword evidence="1" id="KW-0547">Nucleotide-binding</keyword>
<dbReference type="Pfam" id="PF02655">
    <property type="entry name" value="ATP-grasp_3"/>
    <property type="match status" value="1"/>
</dbReference>
<dbReference type="Gene3D" id="3.30.470.20">
    <property type="entry name" value="ATP-grasp fold, B domain"/>
    <property type="match status" value="1"/>
</dbReference>
<sequence>MVGPYDQPYRSSLSRSTTSTRDNLGYIVMLPKTAVPIRLDYTLRDLYSDNNEDDLNTTLIYYPLQFGYMHESSSAKYVYGYTLQSDDEKAASSFAMAANMVPQRYAFSAGQMPLIILDFDSSNKPREGNHKDCQTIDELPAHQLDIRRTFSQLVPNQQPNLTFANSPESISLDSGARIAVLLPTDCLSQLPHVVHPETHYEILSKRGLALSGLPTPPSQVIDTGLIDSDDPIPLKQEVARMIESIDQRQVPFVIKLPQSISGMGTFLITTEVERGRVKTLLTEQFGVMLRQLNRSNHHLYPCSIVLQDFVTGPVVALSLFITKTGQPRFIACCEQRFDEQGHWIGGSISYRQQARLREAFAVIMQMVADFLHSKGYHGPAGVDIVTDDRSGEQLIIDLNVRVTGTFHLGPLTGHFTQRGLFEAGMTTVDFPCSRDTFEQMFAEEIRNGSLVVSGWVHGESCQLSHAAITIGAREPDELEEYFGCIKAATLHS</sequence>
<evidence type="ECO:0000256" key="1">
    <source>
        <dbReference type="PROSITE-ProRule" id="PRU00409"/>
    </source>
</evidence>
<evidence type="ECO:0000313" key="3">
    <source>
        <dbReference type="EMBL" id="KAB8221399.1"/>
    </source>
</evidence>